<accession>A0A1G9E4Q1</accession>
<dbReference type="CDD" id="cd02440">
    <property type="entry name" value="AdoMet_MTases"/>
    <property type="match status" value="1"/>
</dbReference>
<reference evidence="3 4" key="1">
    <citation type="submission" date="2016-10" db="EMBL/GenBank/DDBJ databases">
        <authorList>
            <person name="de Groot N.N."/>
        </authorList>
    </citation>
    <scope>NUCLEOTIDE SEQUENCE [LARGE SCALE GENOMIC DNA]</scope>
    <source>
        <strain evidence="3 4">DSM 25186</strain>
    </source>
</reference>
<dbReference type="AlphaFoldDB" id="A0A1G9E4Q1"/>
<dbReference type="STRING" id="1075417.SAMN05421823_103348"/>
<evidence type="ECO:0000313" key="3">
    <source>
        <dbReference type="EMBL" id="SDK71080.1"/>
    </source>
</evidence>
<dbReference type="Pfam" id="PF18096">
    <property type="entry name" value="Thump_like"/>
    <property type="match status" value="1"/>
</dbReference>
<gene>
    <name evidence="3" type="ORF">SAMN05421823_103348</name>
</gene>
<dbReference type="SUPFAM" id="SSF53335">
    <property type="entry name" value="S-adenosyl-L-methionine-dependent methyltransferases"/>
    <property type="match status" value="1"/>
</dbReference>
<dbReference type="Proteomes" id="UP000198510">
    <property type="component" value="Unassembled WGS sequence"/>
</dbReference>
<feature type="domain" description="THUMP-like" evidence="1">
    <location>
        <begin position="328"/>
        <end position="397"/>
    </location>
</feature>
<keyword evidence="4" id="KW-1185">Reference proteome</keyword>
<dbReference type="InterPro" id="IPR041497">
    <property type="entry name" value="Thump-like"/>
</dbReference>
<feature type="domain" description="PG-1098 ferredoxin-like" evidence="2">
    <location>
        <begin position="284"/>
        <end position="327"/>
    </location>
</feature>
<dbReference type="OrthoDB" id="1000417at2"/>
<evidence type="ECO:0000259" key="2">
    <source>
        <dbReference type="Pfam" id="PF22013"/>
    </source>
</evidence>
<dbReference type="Gene3D" id="3.40.50.150">
    <property type="entry name" value="Vaccinia Virus protein VP39"/>
    <property type="match status" value="1"/>
</dbReference>
<dbReference type="InterPro" id="IPR054168">
    <property type="entry name" value="PG_1098_Fer"/>
</dbReference>
<proteinExistence type="predicted"/>
<protein>
    <submittedName>
        <fullName evidence="3">Uncharacterized protein</fullName>
    </submittedName>
</protein>
<sequence>MTEQEKARLLSADVQAFLQAHATDDPARLLLQAPPHPDWPMRLVVQQLQARQKARHKLPTWYATPGILFPVGRSVEQASSERTAAFKASRVSGDLLVDLTGGFGVDSSFFARSFARVVSVEADGELSALAAHNGAVFGQCNIAWHSGPAETFLPTLDAAPDCIYLDPDRRPDRLHSRVVSLEDARPDVVSWLPALLERAPRVLIKASPLLDLPRALLQLRTVTQAWVVAVANECKEVLLLAERQATEPRIHAVHLTGEATEETFTFTFAEEAATEVTLAAPQRYLYEPHAALLKAGAFRTVGQRYGLAKLHPNSHLYTSQTLVPDFPGRRWEVGAVTTLNKKALHAHFPEGRAHVLTRNFPLSPEHIRKKLKLGESDTRSLIATTNPAGKPIVVVGTPLR</sequence>
<organism evidence="3 4">
    <name type="scientific">Catalinimonas alkaloidigena</name>
    <dbReference type="NCBI Taxonomy" id="1075417"/>
    <lineage>
        <taxon>Bacteria</taxon>
        <taxon>Pseudomonadati</taxon>
        <taxon>Bacteroidota</taxon>
        <taxon>Cytophagia</taxon>
        <taxon>Cytophagales</taxon>
        <taxon>Catalimonadaceae</taxon>
        <taxon>Catalinimonas</taxon>
    </lineage>
</organism>
<dbReference type="Pfam" id="PF22013">
    <property type="entry name" value="PG_1098_Fer"/>
    <property type="match status" value="1"/>
</dbReference>
<dbReference type="EMBL" id="FNFO01000003">
    <property type="protein sequence ID" value="SDK71080.1"/>
    <property type="molecule type" value="Genomic_DNA"/>
</dbReference>
<evidence type="ECO:0000313" key="4">
    <source>
        <dbReference type="Proteomes" id="UP000198510"/>
    </source>
</evidence>
<evidence type="ECO:0000259" key="1">
    <source>
        <dbReference type="Pfam" id="PF18096"/>
    </source>
</evidence>
<dbReference type="Gene3D" id="1.10.10.1110">
    <property type="entry name" value="Methyltransferase PG1098, N-terminal domain"/>
    <property type="match status" value="1"/>
</dbReference>
<name>A0A1G9E4Q1_9BACT</name>
<dbReference type="InterPro" id="IPR029063">
    <property type="entry name" value="SAM-dependent_MTases_sf"/>
</dbReference>
<dbReference type="RefSeq" id="WP_089681357.1">
    <property type="nucleotide sequence ID" value="NZ_FNFO01000003.1"/>
</dbReference>